<evidence type="ECO:0000313" key="1">
    <source>
        <dbReference type="EMBL" id="JAD71209.1"/>
    </source>
</evidence>
<dbReference type="AlphaFoldDB" id="A0A0A9C4K6"/>
<proteinExistence type="predicted"/>
<reference evidence="1" key="2">
    <citation type="journal article" date="2015" name="Data Brief">
        <title>Shoot transcriptome of the giant reed, Arundo donax.</title>
        <authorList>
            <person name="Barrero R.A."/>
            <person name="Guerrero F.D."/>
            <person name="Moolhuijzen P."/>
            <person name="Goolsby J.A."/>
            <person name="Tidwell J."/>
            <person name="Bellgard S.E."/>
            <person name="Bellgard M.I."/>
        </authorList>
    </citation>
    <scope>NUCLEOTIDE SEQUENCE</scope>
    <source>
        <tissue evidence="1">Shoot tissue taken approximately 20 cm above the soil surface</tissue>
    </source>
</reference>
<organism evidence="1">
    <name type="scientific">Arundo donax</name>
    <name type="common">Giant reed</name>
    <name type="synonym">Donax arundinaceus</name>
    <dbReference type="NCBI Taxonomy" id="35708"/>
    <lineage>
        <taxon>Eukaryota</taxon>
        <taxon>Viridiplantae</taxon>
        <taxon>Streptophyta</taxon>
        <taxon>Embryophyta</taxon>
        <taxon>Tracheophyta</taxon>
        <taxon>Spermatophyta</taxon>
        <taxon>Magnoliopsida</taxon>
        <taxon>Liliopsida</taxon>
        <taxon>Poales</taxon>
        <taxon>Poaceae</taxon>
        <taxon>PACMAD clade</taxon>
        <taxon>Arundinoideae</taxon>
        <taxon>Arundineae</taxon>
        <taxon>Arundo</taxon>
    </lineage>
</organism>
<sequence length="64" mass="7589">MIRLMGGHWNWRGGGDGEPIAHCTSWRCFLEAKVFEFLEHPSHYCNYQWLLKLPENGLKWLLSK</sequence>
<accession>A0A0A9C4K6</accession>
<protein>
    <submittedName>
        <fullName evidence="1">Uncharacterized protein</fullName>
    </submittedName>
</protein>
<dbReference type="EMBL" id="GBRH01226686">
    <property type="protein sequence ID" value="JAD71209.1"/>
    <property type="molecule type" value="Transcribed_RNA"/>
</dbReference>
<reference evidence="1" key="1">
    <citation type="submission" date="2014-09" db="EMBL/GenBank/DDBJ databases">
        <authorList>
            <person name="Magalhaes I.L.F."/>
            <person name="Oliveira U."/>
            <person name="Santos F.R."/>
            <person name="Vidigal T.H.D.A."/>
            <person name="Brescovit A.D."/>
            <person name="Santos A.J."/>
        </authorList>
    </citation>
    <scope>NUCLEOTIDE SEQUENCE</scope>
    <source>
        <tissue evidence="1">Shoot tissue taken approximately 20 cm above the soil surface</tissue>
    </source>
</reference>
<name>A0A0A9C4K6_ARUDO</name>